<gene>
    <name evidence="9" type="ORF">H2509_03720</name>
</gene>
<sequence length="340" mass="37511">MSDLQELLTPEVTSIAVALLVALSIGGVLYALLQPSISGNERREQRLREVASSSPGHQIERLKLRDADKRRRNVQDQLKEFEERQKSKQKKANRIGLEIRLRQAGLTWSRNGFWIISLIVGLVMTLAGFLTTKSPILIAGFGFVGFLGLPRWYVSFKRKRRFNAFLDELPNAVDVIVRGTKSGLPLGECIQVVARESRDPVATEFRRIVETQALGMSLAEAVGKLPERMPVAEANFFAIVVGIQQQSGGALSEALGNLSKVLRGRKMMKGKIQAMSAEAKASALIIGSLPFAVMGILSLTSPEYIATLFTHPTGNFILLCGGIWMCMGIFVMKKMISFDF</sequence>
<dbReference type="InterPro" id="IPR018076">
    <property type="entry name" value="T2SS_GspF_dom"/>
</dbReference>
<feature type="transmembrane region" description="Helical" evidence="7">
    <location>
        <begin position="313"/>
        <end position="332"/>
    </location>
</feature>
<dbReference type="EMBL" id="JACFXV010000038">
    <property type="protein sequence ID" value="MBA5776228.1"/>
    <property type="molecule type" value="Genomic_DNA"/>
</dbReference>
<dbReference type="Pfam" id="PF00482">
    <property type="entry name" value="T2SSF"/>
    <property type="match status" value="1"/>
</dbReference>
<proteinExistence type="predicted"/>
<keyword evidence="3 7" id="KW-0812">Transmembrane</keyword>
<keyword evidence="4 7" id="KW-1133">Transmembrane helix</keyword>
<evidence type="ECO:0000256" key="7">
    <source>
        <dbReference type="SAM" id="Phobius"/>
    </source>
</evidence>
<evidence type="ECO:0000256" key="3">
    <source>
        <dbReference type="ARBA" id="ARBA00022692"/>
    </source>
</evidence>
<protein>
    <submittedName>
        <fullName evidence="9">Type II secretion system F family protein</fullName>
    </submittedName>
</protein>
<keyword evidence="10" id="KW-1185">Reference proteome</keyword>
<organism evidence="9 10">
    <name type="scientific">Stappia albiluteola</name>
    <dbReference type="NCBI Taxonomy" id="2758565"/>
    <lineage>
        <taxon>Bacteria</taxon>
        <taxon>Pseudomonadati</taxon>
        <taxon>Pseudomonadota</taxon>
        <taxon>Alphaproteobacteria</taxon>
        <taxon>Hyphomicrobiales</taxon>
        <taxon>Stappiaceae</taxon>
        <taxon>Stappia</taxon>
    </lineage>
</organism>
<dbReference type="Proteomes" id="UP000541109">
    <property type="component" value="Unassembled WGS sequence"/>
</dbReference>
<comment type="caution">
    <text evidence="9">The sequence shown here is derived from an EMBL/GenBank/DDBJ whole genome shotgun (WGS) entry which is preliminary data.</text>
</comment>
<evidence type="ECO:0000256" key="1">
    <source>
        <dbReference type="ARBA" id="ARBA00004651"/>
    </source>
</evidence>
<accession>A0A839AB07</accession>
<keyword evidence="6" id="KW-0175">Coiled coil</keyword>
<evidence type="ECO:0000259" key="8">
    <source>
        <dbReference type="Pfam" id="PF00482"/>
    </source>
</evidence>
<evidence type="ECO:0000256" key="6">
    <source>
        <dbReference type="SAM" id="Coils"/>
    </source>
</evidence>
<keyword evidence="2" id="KW-1003">Cell membrane</keyword>
<evidence type="ECO:0000256" key="2">
    <source>
        <dbReference type="ARBA" id="ARBA00022475"/>
    </source>
</evidence>
<dbReference type="GO" id="GO:0005886">
    <property type="term" value="C:plasma membrane"/>
    <property type="evidence" value="ECO:0007669"/>
    <property type="project" value="UniProtKB-SubCell"/>
</dbReference>
<name>A0A839AB07_9HYPH</name>
<dbReference type="Gene3D" id="1.20.81.30">
    <property type="entry name" value="Type II secretion system (T2SS), domain F"/>
    <property type="match status" value="1"/>
</dbReference>
<evidence type="ECO:0000256" key="4">
    <source>
        <dbReference type="ARBA" id="ARBA00022989"/>
    </source>
</evidence>
<dbReference type="RefSeq" id="WP_182162424.1">
    <property type="nucleotide sequence ID" value="NZ_JACFXV010000038.1"/>
</dbReference>
<dbReference type="PANTHER" id="PTHR35007">
    <property type="entry name" value="INTEGRAL MEMBRANE PROTEIN-RELATED"/>
    <property type="match status" value="1"/>
</dbReference>
<feature type="transmembrane region" description="Helical" evidence="7">
    <location>
        <begin position="281"/>
        <end position="301"/>
    </location>
</feature>
<feature type="domain" description="Type II secretion system protein GspF" evidence="8">
    <location>
        <begin position="174"/>
        <end position="297"/>
    </location>
</feature>
<feature type="transmembrane region" description="Helical" evidence="7">
    <location>
        <begin position="136"/>
        <end position="154"/>
    </location>
</feature>
<feature type="transmembrane region" description="Helical" evidence="7">
    <location>
        <begin position="112"/>
        <end position="130"/>
    </location>
</feature>
<dbReference type="InterPro" id="IPR042094">
    <property type="entry name" value="T2SS_GspF_sf"/>
</dbReference>
<reference evidence="9 10" key="1">
    <citation type="submission" date="2020-07" db="EMBL/GenBank/DDBJ databases">
        <title>Stappia sp., F7233, whole genome shotgun sequencing project.</title>
        <authorList>
            <person name="Jiang S."/>
            <person name="Liu Z.W."/>
            <person name="Du Z.J."/>
        </authorList>
    </citation>
    <scope>NUCLEOTIDE SEQUENCE [LARGE SCALE GENOMIC DNA]</scope>
    <source>
        <strain evidence="9 10">F7233</strain>
    </source>
</reference>
<feature type="coiled-coil region" evidence="6">
    <location>
        <begin position="64"/>
        <end position="91"/>
    </location>
</feature>
<dbReference type="AlphaFoldDB" id="A0A839AB07"/>
<keyword evidence="5 7" id="KW-0472">Membrane</keyword>
<evidence type="ECO:0000256" key="5">
    <source>
        <dbReference type="ARBA" id="ARBA00023136"/>
    </source>
</evidence>
<evidence type="ECO:0000313" key="9">
    <source>
        <dbReference type="EMBL" id="MBA5776228.1"/>
    </source>
</evidence>
<comment type="subcellular location">
    <subcellularLocation>
        <location evidence="1">Cell membrane</location>
        <topology evidence="1">Multi-pass membrane protein</topology>
    </subcellularLocation>
</comment>
<evidence type="ECO:0000313" key="10">
    <source>
        <dbReference type="Proteomes" id="UP000541109"/>
    </source>
</evidence>
<dbReference type="PANTHER" id="PTHR35007:SF1">
    <property type="entry name" value="PILUS ASSEMBLY PROTEIN"/>
    <property type="match status" value="1"/>
</dbReference>
<feature type="transmembrane region" description="Helical" evidence="7">
    <location>
        <begin position="12"/>
        <end position="33"/>
    </location>
</feature>